<organism evidence="12 13">
    <name type="scientific">Zosterops borbonicus</name>
    <dbReference type="NCBI Taxonomy" id="364589"/>
    <lineage>
        <taxon>Eukaryota</taxon>
        <taxon>Metazoa</taxon>
        <taxon>Chordata</taxon>
        <taxon>Craniata</taxon>
        <taxon>Vertebrata</taxon>
        <taxon>Euteleostomi</taxon>
        <taxon>Archelosauria</taxon>
        <taxon>Archosauria</taxon>
        <taxon>Dinosauria</taxon>
        <taxon>Saurischia</taxon>
        <taxon>Theropoda</taxon>
        <taxon>Coelurosauria</taxon>
        <taxon>Aves</taxon>
        <taxon>Neognathae</taxon>
        <taxon>Neoaves</taxon>
        <taxon>Telluraves</taxon>
        <taxon>Australaves</taxon>
        <taxon>Passeriformes</taxon>
        <taxon>Sylvioidea</taxon>
        <taxon>Zosteropidae</taxon>
        <taxon>Zosterops</taxon>
    </lineage>
</organism>
<dbReference type="PROSITE" id="PS00036">
    <property type="entry name" value="BZIP_BASIC"/>
    <property type="match status" value="1"/>
</dbReference>
<dbReference type="GO" id="GO:0042127">
    <property type="term" value="P:regulation of cell population proliferation"/>
    <property type="evidence" value="ECO:0007669"/>
    <property type="project" value="TreeGrafter"/>
</dbReference>
<keyword evidence="3" id="KW-0805">Transcription regulation</keyword>
<feature type="domain" description="BZIP" evidence="11">
    <location>
        <begin position="240"/>
        <end position="303"/>
    </location>
</feature>
<dbReference type="CDD" id="cd14696">
    <property type="entry name" value="bZIP_Jun"/>
    <property type="match status" value="1"/>
</dbReference>
<dbReference type="SUPFAM" id="SSF57959">
    <property type="entry name" value="Leucine zipper domain"/>
    <property type="match status" value="1"/>
</dbReference>
<comment type="caution">
    <text evidence="12">The sequence shown here is derived from an EMBL/GenBank/DDBJ whole genome shotgun (WGS) entry which is preliminary data.</text>
</comment>
<evidence type="ECO:0000256" key="9">
    <source>
        <dbReference type="ARBA" id="ARBA00030588"/>
    </source>
</evidence>
<keyword evidence="13" id="KW-1185">Reference proteome</keyword>
<dbReference type="AlphaFoldDB" id="A0A8K1GFB7"/>
<evidence type="ECO:0000256" key="10">
    <source>
        <dbReference type="SAM" id="MobiDB-lite"/>
    </source>
</evidence>
<evidence type="ECO:0000256" key="2">
    <source>
        <dbReference type="ARBA" id="ARBA00006882"/>
    </source>
</evidence>
<dbReference type="GO" id="GO:0000978">
    <property type="term" value="F:RNA polymerase II cis-regulatory region sequence-specific DNA binding"/>
    <property type="evidence" value="ECO:0007669"/>
    <property type="project" value="TreeGrafter"/>
</dbReference>
<dbReference type="Pfam" id="PF00170">
    <property type="entry name" value="bZIP_1"/>
    <property type="match status" value="1"/>
</dbReference>
<evidence type="ECO:0000313" key="12">
    <source>
        <dbReference type="EMBL" id="TRZ16675.1"/>
    </source>
</evidence>
<protein>
    <recommendedName>
        <fullName evidence="8">Transcription factor JunB</fullName>
    </recommendedName>
    <alternativeName>
        <fullName evidence="9">Transcription factor AP-1 subunit JunB</fullName>
    </alternativeName>
</protein>
<dbReference type="GO" id="GO:0005667">
    <property type="term" value="C:transcription regulator complex"/>
    <property type="evidence" value="ECO:0007669"/>
    <property type="project" value="TreeGrafter"/>
</dbReference>
<comment type="subcellular location">
    <subcellularLocation>
        <location evidence="1">Nucleus</location>
    </subcellularLocation>
</comment>
<feature type="compositionally biased region" description="Basic residues" evidence="10">
    <location>
        <begin position="84"/>
        <end position="99"/>
    </location>
</feature>
<dbReference type="SMART" id="SM00338">
    <property type="entry name" value="BRLZ"/>
    <property type="match status" value="1"/>
</dbReference>
<reference evidence="12" key="1">
    <citation type="submission" date="2019-04" db="EMBL/GenBank/DDBJ databases">
        <title>Genome assembly of Zosterops borbonicus 15179.</title>
        <authorList>
            <person name="Leroy T."/>
            <person name="Anselmetti Y."/>
            <person name="Tilak M.-K."/>
            <person name="Nabholz B."/>
        </authorList>
    </citation>
    <scope>NUCLEOTIDE SEQUENCE</scope>
    <source>
        <strain evidence="12">HGM_15179</strain>
        <tissue evidence="12">Muscle</tissue>
    </source>
</reference>
<dbReference type="InterPro" id="IPR050946">
    <property type="entry name" value="AP-1_TF_bZIP"/>
</dbReference>
<dbReference type="PROSITE" id="PS50217">
    <property type="entry name" value="BZIP"/>
    <property type="match status" value="1"/>
</dbReference>
<dbReference type="InterPro" id="IPR002112">
    <property type="entry name" value="Leuzip_Jun"/>
</dbReference>
<dbReference type="EMBL" id="SWJQ01000303">
    <property type="protein sequence ID" value="TRZ16675.1"/>
    <property type="molecule type" value="Genomic_DNA"/>
</dbReference>
<name>A0A8K1GFB7_9PASS</name>
<accession>A0A8K1GFB7</accession>
<dbReference type="InterPro" id="IPR004827">
    <property type="entry name" value="bZIP"/>
</dbReference>
<feature type="compositionally biased region" description="Low complexity" evidence="10">
    <location>
        <begin position="162"/>
        <end position="176"/>
    </location>
</feature>
<dbReference type="PANTHER" id="PTHR11462:SF37">
    <property type="entry name" value="TRANSCRIPTION FACTOR JUNB"/>
    <property type="match status" value="1"/>
</dbReference>
<dbReference type="FunFam" id="1.20.5.170:FF:000012">
    <property type="entry name" value="Putative transcription factor AP-1"/>
    <property type="match status" value="1"/>
</dbReference>
<evidence type="ECO:0000259" key="11">
    <source>
        <dbReference type="PROSITE" id="PS50217"/>
    </source>
</evidence>
<gene>
    <name evidence="12" type="ORF">HGM15179_010448</name>
</gene>
<evidence type="ECO:0000256" key="5">
    <source>
        <dbReference type="ARBA" id="ARBA00023159"/>
    </source>
</evidence>
<feature type="region of interest" description="Disordered" evidence="10">
    <location>
        <begin position="307"/>
        <end position="342"/>
    </location>
</feature>
<keyword evidence="5" id="KW-0010">Activator</keyword>
<dbReference type="SUPFAM" id="SSF47454">
    <property type="entry name" value="A DNA-binding domain in eukaryotic transcription factors"/>
    <property type="match status" value="1"/>
</dbReference>
<proteinExistence type="inferred from homology"/>
<feature type="compositionally biased region" description="Low complexity" evidence="10">
    <location>
        <begin position="1"/>
        <end position="42"/>
    </location>
</feature>
<dbReference type="OrthoDB" id="2187714at2759"/>
<dbReference type="PANTHER" id="PTHR11462">
    <property type="entry name" value="JUN TRANSCRIPTION FACTOR-RELATED"/>
    <property type="match status" value="1"/>
</dbReference>
<dbReference type="InterPro" id="IPR008917">
    <property type="entry name" value="TF_DNA-bd_sf"/>
</dbReference>
<feature type="region of interest" description="Disordered" evidence="10">
    <location>
        <begin position="1"/>
        <end position="254"/>
    </location>
</feature>
<dbReference type="PRINTS" id="PR00043">
    <property type="entry name" value="LEUZIPPRJUN"/>
</dbReference>
<feature type="compositionally biased region" description="Basic residues" evidence="10">
    <location>
        <begin position="243"/>
        <end position="254"/>
    </location>
</feature>
<evidence type="ECO:0000256" key="1">
    <source>
        <dbReference type="ARBA" id="ARBA00004123"/>
    </source>
</evidence>
<feature type="compositionally biased region" description="Low complexity" evidence="10">
    <location>
        <begin position="185"/>
        <end position="195"/>
    </location>
</feature>
<evidence type="ECO:0000256" key="3">
    <source>
        <dbReference type="ARBA" id="ARBA00023015"/>
    </source>
</evidence>
<evidence type="ECO:0000256" key="4">
    <source>
        <dbReference type="ARBA" id="ARBA00023125"/>
    </source>
</evidence>
<evidence type="ECO:0000256" key="6">
    <source>
        <dbReference type="ARBA" id="ARBA00023163"/>
    </source>
</evidence>
<evidence type="ECO:0000256" key="8">
    <source>
        <dbReference type="ARBA" id="ARBA00029505"/>
    </source>
</evidence>
<keyword evidence="7" id="KW-0539">Nucleus</keyword>
<dbReference type="GO" id="GO:0000981">
    <property type="term" value="F:DNA-binding transcription factor activity, RNA polymerase II-specific"/>
    <property type="evidence" value="ECO:0007669"/>
    <property type="project" value="TreeGrafter"/>
</dbReference>
<dbReference type="GO" id="GO:0051726">
    <property type="term" value="P:regulation of cell cycle"/>
    <property type="evidence" value="ECO:0007669"/>
    <property type="project" value="TreeGrafter"/>
</dbReference>
<sequence>MGNTRTAAASMAGAGADTTSAAAPPTLPAGHRAPAPADRPAAQVSLPAAAPRRRGDNPGTGAARPCPARGVILPSSGGDGAPRTRPRAPRFAGGRRARPRLPGAAVGHCCAAGVTWSRGGSPPARPGVTWSRRRSSPPRPSPAAAAAADPPAVYTNLSGFNPAGPLSPSGSAYPSASAPPPPPGLAFGAAGLGSARLPPTRPLEEPQTVPEVPPSAGGEGGSSAPTPPSLSPLDAESQERLKAERKRLRNRIAASKCRRRKLERIARLEEKVKALKGQNAELAATANLLRAQVTQLQGRVRSHLSSGCHINAAGHPPPPPHAAAQPRETPPEGPAAPESSAC</sequence>
<evidence type="ECO:0000313" key="13">
    <source>
        <dbReference type="Proteomes" id="UP000796761"/>
    </source>
</evidence>
<evidence type="ECO:0000256" key="7">
    <source>
        <dbReference type="ARBA" id="ARBA00023242"/>
    </source>
</evidence>
<keyword evidence="6" id="KW-0804">Transcription</keyword>
<dbReference type="Gene3D" id="1.20.5.170">
    <property type="match status" value="1"/>
</dbReference>
<dbReference type="InterPro" id="IPR046347">
    <property type="entry name" value="bZIP_sf"/>
</dbReference>
<dbReference type="Proteomes" id="UP000796761">
    <property type="component" value="Unassembled WGS sequence"/>
</dbReference>
<comment type="similarity">
    <text evidence="2">Belongs to the bZIP family. Jun subfamily.</text>
</comment>
<keyword evidence="4" id="KW-0238">DNA-binding</keyword>
<feature type="compositionally biased region" description="Low complexity" evidence="10">
    <location>
        <begin position="142"/>
        <end position="152"/>
    </location>
</feature>
<dbReference type="GO" id="GO:0005634">
    <property type="term" value="C:nucleus"/>
    <property type="evidence" value="ECO:0007669"/>
    <property type="project" value="UniProtKB-SubCell"/>
</dbReference>
<feature type="compositionally biased region" description="Low complexity" evidence="10">
    <location>
        <begin position="100"/>
        <end position="114"/>
    </location>
</feature>